<reference evidence="1 2" key="1">
    <citation type="submission" date="2019-09" db="EMBL/GenBank/DDBJ databases">
        <authorList>
            <person name="Depoorter E."/>
        </authorList>
    </citation>
    <scope>NUCLEOTIDE SEQUENCE [LARGE SCALE GENOMIC DNA]</scope>
    <source>
        <strain evidence="1">LMG 24064</strain>
    </source>
</reference>
<name>A0A6P2JJ36_9BURK</name>
<proteinExistence type="predicted"/>
<organism evidence="1 2">
    <name type="scientific">Burkholderia latens</name>
    <dbReference type="NCBI Taxonomy" id="488446"/>
    <lineage>
        <taxon>Bacteria</taxon>
        <taxon>Pseudomonadati</taxon>
        <taxon>Pseudomonadota</taxon>
        <taxon>Betaproteobacteria</taxon>
        <taxon>Burkholderiales</taxon>
        <taxon>Burkholderiaceae</taxon>
        <taxon>Burkholderia</taxon>
        <taxon>Burkholderia cepacia complex</taxon>
    </lineage>
</organism>
<gene>
    <name evidence="1" type="ORF">BLA24064_01975</name>
</gene>
<sequence>MPMPRRLVDALHLRTRPVPLTLETAPAHTPLIAHLVTGEGIHPDGVGQLFKGIFTRAIDQLALTYPNAVEDLCRASTH</sequence>
<dbReference type="AlphaFoldDB" id="A0A6P2JJ36"/>
<dbReference type="GeneID" id="99793672"/>
<evidence type="ECO:0000313" key="2">
    <source>
        <dbReference type="Proteomes" id="UP000494222"/>
    </source>
</evidence>
<dbReference type="EMBL" id="CABVPL010000010">
    <property type="protein sequence ID" value="VWB44146.1"/>
    <property type="molecule type" value="Genomic_DNA"/>
</dbReference>
<evidence type="ECO:0000313" key="1">
    <source>
        <dbReference type="EMBL" id="VWB44146.1"/>
    </source>
</evidence>
<dbReference type="RefSeq" id="WP_244130418.1">
    <property type="nucleotide sequence ID" value="NZ_CABVPL010000010.1"/>
</dbReference>
<dbReference type="Proteomes" id="UP000494222">
    <property type="component" value="Unassembled WGS sequence"/>
</dbReference>
<accession>A0A6P2JJ36</accession>
<protein>
    <submittedName>
        <fullName evidence="1">Integrase family protein</fullName>
    </submittedName>
</protein>